<evidence type="ECO:0008006" key="6">
    <source>
        <dbReference type="Google" id="ProtNLM"/>
    </source>
</evidence>
<dbReference type="EMBL" id="JAWWNJ010000065">
    <property type="protein sequence ID" value="KAK7012449.1"/>
    <property type="molecule type" value="Genomic_DNA"/>
</dbReference>
<proteinExistence type="predicted"/>
<feature type="region of interest" description="Disordered" evidence="1">
    <location>
        <begin position="183"/>
        <end position="209"/>
    </location>
</feature>
<keyword evidence="2" id="KW-0472">Membrane</keyword>
<keyword evidence="2" id="KW-0812">Transmembrane</keyword>
<sequence>YRPFVVWNRNWVISLSFFLLSCGSAVQALSGYTVTHLLLLAGEGNLFISKLAPWALSFFSMSRALNVLCTILIAGRILWTHMRVRTMRSGKNYAATALTESAALYSLSLTVLLVLYDLGLNTQYIMLDWTTSLIGIAFSLIIYRLATNSSKSTSTSRVGSRPGGPNSSYPLTSVNVSRIVEATQDSDKVYDPERSMDNKPAHGESWVAM</sequence>
<dbReference type="Proteomes" id="UP001362999">
    <property type="component" value="Unassembled WGS sequence"/>
</dbReference>
<accession>A0AAW0AI20</accession>
<gene>
    <name evidence="4" type="ORF">R3P38DRAFT_3588250</name>
</gene>
<feature type="signal peptide" evidence="3">
    <location>
        <begin position="1"/>
        <end position="28"/>
    </location>
</feature>
<keyword evidence="3" id="KW-0732">Signal</keyword>
<feature type="compositionally biased region" description="Basic and acidic residues" evidence="1">
    <location>
        <begin position="185"/>
        <end position="202"/>
    </location>
</feature>
<protein>
    <recommendedName>
        <fullName evidence="6">Copper transporter</fullName>
    </recommendedName>
</protein>
<keyword evidence="5" id="KW-1185">Reference proteome</keyword>
<evidence type="ECO:0000256" key="2">
    <source>
        <dbReference type="SAM" id="Phobius"/>
    </source>
</evidence>
<comment type="caution">
    <text evidence="4">The sequence shown here is derived from an EMBL/GenBank/DDBJ whole genome shotgun (WGS) entry which is preliminary data.</text>
</comment>
<dbReference type="AlphaFoldDB" id="A0AAW0AI20"/>
<feature type="chain" id="PRO_5044024326" description="Copper transporter" evidence="3">
    <location>
        <begin position="29"/>
        <end position="209"/>
    </location>
</feature>
<feature type="non-terminal residue" evidence="4">
    <location>
        <position position="1"/>
    </location>
</feature>
<name>A0AAW0AI20_9AGAR</name>
<evidence type="ECO:0000256" key="1">
    <source>
        <dbReference type="SAM" id="MobiDB-lite"/>
    </source>
</evidence>
<reference evidence="4 5" key="1">
    <citation type="journal article" date="2024" name="J Genomics">
        <title>Draft genome sequencing and assembly of Favolaschia claudopus CIRM-BRFM 2984 isolated from oak limbs.</title>
        <authorList>
            <person name="Navarro D."/>
            <person name="Drula E."/>
            <person name="Chaduli D."/>
            <person name="Cazenave R."/>
            <person name="Ahrendt S."/>
            <person name="Wang J."/>
            <person name="Lipzen A."/>
            <person name="Daum C."/>
            <person name="Barry K."/>
            <person name="Grigoriev I.V."/>
            <person name="Favel A."/>
            <person name="Rosso M.N."/>
            <person name="Martin F."/>
        </authorList>
    </citation>
    <scope>NUCLEOTIDE SEQUENCE [LARGE SCALE GENOMIC DNA]</scope>
    <source>
        <strain evidence="4 5">CIRM-BRFM 2984</strain>
    </source>
</reference>
<feature type="transmembrane region" description="Helical" evidence="2">
    <location>
        <begin position="122"/>
        <end position="143"/>
    </location>
</feature>
<feature type="region of interest" description="Disordered" evidence="1">
    <location>
        <begin position="151"/>
        <end position="171"/>
    </location>
</feature>
<keyword evidence="2" id="KW-1133">Transmembrane helix</keyword>
<feature type="transmembrane region" description="Helical" evidence="2">
    <location>
        <begin position="95"/>
        <end position="116"/>
    </location>
</feature>
<evidence type="ECO:0000313" key="5">
    <source>
        <dbReference type="Proteomes" id="UP001362999"/>
    </source>
</evidence>
<organism evidence="4 5">
    <name type="scientific">Favolaschia claudopus</name>
    <dbReference type="NCBI Taxonomy" id="2862362"/>
    <lineage>
        <taxon>Eukaryota</taxon>
        <taxon>Fungi</taxon>
        <taxon>Dikarya</taxon>
        <taxon>Basidiomycota</taxon>
        <taxon>Agaricomycotina</taxon>
        <taxon>Agaricomycetes</taxon>
        <taxon>Agaricomycetidae</taxon>
        <taxon>Agaricales</taxon>
        <taxon>Marasmiineae</taxon>
        <taxon>Mycenaceae</taxon>
        <taxon>Favolaschia</taxon>
    </lineage>
</organism>
<evidence type="ECO:0000256" key="3">
    <source>
        <dbReference type="SAM" id="SignalP"/>
    </source>
</evidence>
<feature type="transmembrane region" description="Helical" evidence="2">
    <location>
        <begin position="52"/>
        <end position="74"/>
    </location>
</feature>
<evidence type="ECO:0000313" key="4">
    <source>
        <dbReference type="EMBL" id="KAK7012449.1"/>
    </source>
</evidence>